<proteinExistence type="predicted"/>
<protein>
    <submittedName>
        <fullName evidence="2">Uncharacterized protein</fullName>
    </submittedName>
</protein>
<accession>A0A086K3G2</accession>
<feature type="compositionally biased region" description="Basic and acidic residues" evidence="1">
    <location>
        <begin position="192"/>
        <end position="202"/>
    </location>
</feature>
<dbReference type="AlphaFoldDB" id="A0A086K3G2"/>
<feature type="region of interest" description="Disordered" evidence="1">
    <location>
        <begin position="1"/>
        <end position="81"/>
    </location>
</feature>
<feature type="compositionally biased region" description="Polar residues" evidence="1">
    <location>
        <begin position="281"/>
        <end position="290"/>
    </location>
</feature>
<organism evidence="2 3">
    <name type="scientific">Toxoplasma gondii p89</name>
    <dbReference type="NCBI Taxonomy" id="943119"/>
    <lineage>
        <taxon>Eukaryota</taxon>
        <taxon>Sar</taxon>
        <taxon>Alveolata</taxon>
        <taxon>Apicomplexa</taxon>
        <taxon>Conoidasida</taxon>
        <taxon>Coccidia</taxon>
        <taxon>Eucoccidiorida</taxon>
        <taxon>Eimeriorina</taxon>
        <taxon>Sarcocystidae</taxon>
        <taxon>Toxoplasma</taxon>
    </lineage>
</organism>
<feature type="compositionally biased region" description="Polar residues" evidence="1">
    <location>
        <begin position="203"/>
        <end position="213"/>
    </location>
</feature>
<feature type="region of interest" description="Disordered" evidence="1">
    <location>
        <begin position="173"/>
        <end position="213"/>
    </location>
</feature>
<dbReference type="OrthoDB" id="313308at2759"/>
<evidence type="ECO:0000313" key="3">
    <source>
        <dbReference type="Proteomes" id="UP000028828"/>
    </source>
</evidence>
<dbReference type="Proteomes" id="UP000028828">
    <property type="component" value="Unassembled WGS sequence"/>
</dbReference>
<evidence type="ECO:0000256" key="1">
    <source>
        <dbReference type="SAM" id="MobiDB-lite"/>
    </source>
</evidence>
<feature type="compositionally biased region" description="Low complexity" evidence="1">
    <location>
        <begin position="173"/>
        <end position="185"/>
    </location>
</feature>
<feature type="compositionally biased region" description="Polar residues" evidence="1">
    <location>
        <begin position="38"/>
        <end position="61"/>
    </location>
</feature>
<dbReference type="VEuPathDB" id="ToxoDB:TGP89_240295"/>
<reference evidence="2 3" key="1">
    <citation type="submission" date="2014-03" db="EMBL/GenBank/DDBJ databases">
        <authorList>
            <person name="Sibley D."/>
            <person name="Venepally P."/>
            <person name="Karamycheva S."/>
            <person name="Hadjithomas M."/>
            <person name="Khan A."/>
            <person name="Brunk B."/>
            <person name="Roos D."/>
            <person name="Caler E."/>
            <person name="Lorenzi H."/>
        </authorList>
    </citation>
    <scope>NUCLEOTIDE SEQUENCE [LARGE SCALE GENOMIC DNA]</scope>
    <source>
        <strain evidence="3">p89</strain>
    </source>
</reference>
<dbReference type="EMBL" id="AEYI02001315">
    <property type="protein sequence ID" value="KFG38930.1"/>
    <property type="molecule type" value="Genomic_DNA"/>
</dbReference>
<feature type="region of interest" description="Disordered" evidence="1">
    <location>
        <begin position="246"/>
        <end position="290"/>
    </location>
</feature>
<sequence>MKSSVPPAAFDARASSLGTEKTLRKPLRHSKSAAYARQQATANQDPRGPTATTLLVSTGRQPTAFPLPPLKHTNRAKSGATTVARRSFVTQLTGDRQGRENRLSRTIAPSRAPRCTAGVLLPVTGAFTAPSDSRAAAVSFAKSSGSTLPDVQNHIGSLSDDTDWAADPGTSLSWASSNSTSAGSSVIYSSENRQHSRPETRKNNTSAPSRAQTALTLTRVAGSGRKSKQTARHLKDFECVSLVDVPLPKPERTPVDLSPYMVGYREEGDPPAGTERCSGRPQPSQNADDV</sequence>
<gene>
    <name evidence="2" type="ORF">TGP89_240295</name>
</gene>
<comment type="caution">
    <text evidence="2">The sequence shown here is derived from an EMBL/GenBank/DDBJ whole genome shotgun (WGS) entry which is preliminary data.</text>
</comment>
<name>A0A086K3G2_TOXGO</name>
<evidence type="ECO:0000313" key="2">
    <source>
        <dbReference type="EMBL" id="KFG38930.1"/>
    </source>
</evidence>